<evidence type="ECO:0000256" key="10">
    <source>
        <dbReference type="ARBA" id="ARBA00023201"/>
    </source>
</evidence>
<evidence type="ECO:0000256" key="9">
    <source>
        <dbReference type="ARBA" id="ARBA00023136"/>
    </source>
</evidence>
<evidence type="ECO:0000313" key="13">
    <source>
        <dbReference type="EMBL" id="CAL1269238.1"/>
    </source>
</evidence>
<proteinExistence type="inferred from homology"/>
<dbReference type="Gene3D" id="1.20.1730.10">
    <property type="entry name" value="Sodium/glucose cotransporter"/>
    <property type="match status" value="1"/>
</dbReference>
<reference evidence="13 14" key="1">
    <citation type="submission" date="2024-04" db="EMBL/GenBank/DDBJ databases">
        <authorList>
            <person name="Rising A."/>
            <person name="Reimegard J."/>
            <person name="Sonavane S."/>
            <person name="Akerstrom W."/>
            <person name="Nylinder S."/>
            <person name="Hedman E."/>
            <person name="Kallberg Y."/>
        </authorList>
    </citation>
    <scope>NUCLEOTIDE SEQUENCE [LARGE SCALE GENOMIC DNA]</scope>
</reference>
<evidence type="ECO:0000256" key="7">
    <source>
        <dbReference type="ARBA" id="ARBA00023053"/>
    </source>
</evidence>
<feature type="transmembrane region" description="Helical" evidence="12">
    <location>
        <begin position="59"/>
        <end position="76"/>
    </location>
</feature>
<comment type="subcellular location">
    <subcellularLocation>
        <location evidence="1">Cell membrane</location>
        <topology evidence="1">Multi-pass membrane protein</topology>
    </subcellularLocation>
</comment>
<gene>
    <name evidence="13" type="ORF">LARSCL_LOCUS4633</name>
</gene>
<feature type="transmembrane region" description="Helical" evidence="12">
    <location>
        <begin position="144"/>
        <end position="171"/>
    </location>
</feature>
<accession>A0AAV1ZC72</accession>
<evidence type="ECO:0000256" key="5">
    <source>
        <dbReference type="ARBA" id="ARBA00022692"/>
    </source>
</evidence>
<protein>
    <submittedName>
        <fullName evidence="13">Uncharacterized protein</fullName>
    </submittedName>
</protein>
<dbReference type="Pfam" id="PF00474">
    <property type="entry name" value="SSF"/>
    <property type="match status" value="1"/>
</dbReference>
<dbReference type="PROSITE" id="PS50283">
    <property type="entry name" value="NA_SOLUT_SYMP_3"/>
    <property type="match status" value="1"/>
</dbReference>
<evidence type="ECO:0000256" key="2">
    <source>
        <dbReference type="ARBA" id="ARBA00006434"/>
    </source>
</evidence>
<dbReference type="GO" id="GO:0006814">
    <property type="term" value="P:sodium ion transport"/>
    <property type="evidence" value="ECO:0007669"/>
    <property type="project" value="UniProtKB-KW"/>
</dbReference>
<evidence type="ECO:0000256" key="1">
    <source>
        <dbReference type="ARBA" id="ARBA00004651"/>
    </source>
</evidence>
<keyword evidence="8" id="KW-0406">Ion transport</keyword>
<keyword evidence="10" id="KW-0739">Sodium transport</keyword>
<dbReference type="PROSITE" id="PS51257">
    <property type="entry name" value="PROKAR_LIPOPROTEIN"/>
    <property type="match status" value="1"/>
</dbReference>
<keyword evidence="5 12" id="KW-0812">Transmembrane</keyword>
<comment type="similarity">
    <text evidence="2 11">Belongs to the sodium:solute symporter (SSF) (TC 2.A.21) family.</text>
</comment>
<feature type="transmembrane region" description="Helical" evidence="12">
    <location>
        <begin position="97"/>
        <end position="124"/>
    </location>
</feature>
<evidence type="ECO:0000313" key="14">
    <source>
        <dbReference type="Proteomes" id="UP001497382"/>
    </source>
</evidence>
<evidence type="ECO:0000256" key="3">
    <source>
        <dbReference type="ARBA" id="ARBA00022448"/>
    </source>
</evidence>
<feature type="transmembrane region" description="Helical" evidence="12">
    <location>
        <begin position="231"/>
        <end position="253"/>
    </location>
</feature>
<feature type="transmembrane region" description="Helical" evidence="12">
    <location>
        <begin position="342"/>
        <end position="367"/>
    </location>
</feature>
<dbReference type="InterPro" id="IPR051163">
    <property type="entry name" value="Sodium:Solute_Symporter_SSF"/>
</dbReference>
<dbReference type="GO" id="GO:0015293">
    <property type="term" value="F:symporter activity"/>
    <property type="evidence" value="ECO:0007669"/>
    <property type="project" value="TreeGrafter"/>
</dbReference>
<keyword evidence="6 12" id="KW-1133">Transmembrane helix</keyword>
<feature type="transmembrane region" description="Helical" evidence="12">
    <location>
        <begin position="12"/>
        <end position="39"/>
    </location>
</feature>
<comment type="caution">
    <text evidence="13">The sequence shown here is derived from an EMBL/GenBank/DDBJ whole genome shotgun (WGS) entry which is preliminary data.</text>
</comment>
<evidence type="ECO:0000256" key="8">
    <source>
        <dbReference type="ARBA" id="ARBA00023065"/>
    </source>
</evidence>
<evidence type="ECO:0000256" key="12">
    <source>
        <dbReference type="SAM" id="Phobius"/>
    </source>
</evidence>
<feature type="transmembrane region" description="Helical" evidence="12">
    <location>
        <begin position="206"/>
        <end position="225"/>
    </location>
</feature>
<dbReference type="InterPro" id="IPR001734">
    <property type="entry name" value="Na/solute_symporter"/>
</dbReference>
<sequence>MKAVLWADVFQGILMFVCLFAVIGQGCVLLGGIENVFGIAYDGGRLVFPKFSFNLNEQYTIVNIFAQGMIIIMSNFGGDQLQVQRLMTLRNVKRSRIATYISTAMIVCFQLLCCLSGLVLYAYFRNCDPLTSSSRPIHSADQLIPYFISSTLGHLPGILGLCICGIFSACLSTVSSSINSLASIAAEDFIKPLFPKFNVNVFHIKVMSLFFGVICIALSFVIASLGHLVKMSVILVGNLSGPNLGVFLLAACTKTANEEGVILGLLTSIALASYLSFIPGRKTDPFLPLYNECPSFETIDHNTSYVSSFSGLQNNTNFMYSNASMSINELKADKEQTFHISYMWVSCLALFTCLFIGYFGSIVISFFRGKSKDVSEIHLSPIRIWFSKRKLKNNDVKSQKEKEEVELQMALTSSDRTTQEENSFIY</sequence>
<keyword evidence="9 12" id="KW-0472">Membrane</keyword>
<evidence type="ECO:0000256" key="11">
    <source>
        <dbReference type="RuleBase" id="RU362091"/>
    </source>
</evidence>
<name>A0AAV1ZC72_9ARAC</name>
<dbReference type="PANTHER" id="PTHR42985:SF40">
    <property type="entry name" value="LD47995P-RELATED"/>
    <property type="match status" value="1"/>
</dbReference>
<feature type="transmembrane region" description="Helical" evidence="12">
    <location>
        <begin position="260"/>
        <end position="278"/>
    </location>
</feature>
<dbReference type="EMBL" id="CAXIEN010000039">
    <property type="protein sequence ID" value="CAL1269238.1"/>
    <property type="molecule type" value="Genomic_DNA"/>
</dbReference>
<keyword evidence="3" id="KW-0813">Transport</keyword>
<evidence type="ECO:0000256" key="6">
    <source>
        <dbReference type="ARBA" id="ARBA00022989"/>
    </source>
</evidence>
<dbReference type="InterPro" id="IPR038377">
    <property type="entry name" value="Na/Glc_symporter_sf"/>
</dbReference>
<dbReference type="Proteomes" id="UP001497382">
    <property type="component" value="Unassembled WGS sequence"/>
</dbReference>
<evidence type="ECO:0000256" key="4">
    <source>
        <dbReference type="ARBA" id="ARBA00022475"/>
    </source>
</evidence>
<keyword evidence="7" id="KW-0915">Sodium</keyword>
<keyword evidence="14" id="KW-1185">Reference proteome</keyword>
<organism evidence="13 14">
    <name type="scientific">Larinioides sclopetarius</name>
    <dbReference type="NCBI Taxonomy" id="280406"/>
    <lineage>
        <taxon>Eukaryota</taxon>
        <taxon>Metazoa</taxon>
        <taxon>Ecdysozoa</taxon>
        <taxon>Arthropoda</taxon>
        <taxon>Chelicerata</taxon>
        <taxon>Arachnida</taxon>
        <taxon>Araneae</taxon>
        <taxon>Araneomorphae</taxon>
        <taxon>Entelegynae</taxon>
        <taxon>Araneoidea</taxon>
        <taxon>Araneidae</taxon>
        <taxon>Larinioides</taxon>
    </lineage>
</organism>
<dbReference type="PANTHER" id="PTHR42985">
    <property type="entry name" value="SODIUM-COUPLED MONOCARBOXYLATE TRANSPORTER"/>
    <property type="match status" value="1"/>
</dbReference>
<dbReference type="GO" id="GO:0005886">
    <property type="term" value="C:plasma membrane"/>
    <property type="evidence" value="ECO:0007669"/>
    <property type="project" value="UniProtKB-SubCell"/>
</dbReference>
<keyword evidence="4" id="KW-1003">Cell membrane</keyword>
<dbReference type="AlphaFoldDB" id="A0AAV1ZC72"/>